<dbReference type="OrthoDB" id="9994106at2759"/>
<feature type="transmembrane region" description="Helical" evidence="5">
    <location>
        <begin position="165"/>
        <end position="187"/>
    </location>
</feature>
<dbReference type="Proteomes" id="UP000507470">
    <property type="component" value="Unassembled WGS sequence"/>
</dbReference>
<dbReference type="InterPro" id="IPR057366">
    <property type="entry name" value="TRPM-like"/>
</dbReference>
<evidence type="ECO:0000313" key="7">
    <source>
        <dbReference type="EMBL" id="CAC5398357.1"/>
    </source>
</evidence>
<dbReference type="AlphaFoldDB" id="A0A6J8CSQ8"/>
<evidence type="ECO:0000256" key="3">
    <source>
        <dbReference type="ARBA" id="ARBA00022989"/>
    </source>
</evidence>
<proteinExistence type="predicted"/>
<feature type="transmembrane region" description="Helical" evidence="5">
    <location>
        <begin position="316"/>
        <end position="341"/>
    </location>
</feature>
<protein>
    <recommendedName>
        <fullName evidence="6">TRPM-like domain-containing protein</fullName>
    </recommendedName>
</protein>
<dbReference type="GO" id="GO:0005886">
    <property type="term" value="C:plasma membrane"/>
    <property type="evidence" value="ECO:0007669"/>
    <property type="project" value="TreeGrafter"/>
</dbReference>
<feature type="domain" description="TRPM-like" evidence="6">
    <location>
        <begin position="12"/>
        <end position="106"/>
    </location>
</feature>
<evidence type="ECO:0000313" key="8">
    <source>
        <dbReference type="Proteomes" id="UP000507470"/>
    </source>
</evidence>
<organism evidence="7 8">
    <name type="scientific">Mytilus coruscus</name>
    <name type="common">Sea mussel</name>
    <dbReference type="NCBI Taxonomy" id="42192"/>
    <lineage>
        <taxon>Eukaryota</taxon>
        <taxon>Metazoa</taxon>
        <taxon>Spiralia</taxon>
        <taxon>Lophotrochozoa</taxon>
        <taxon>Mollusca</taxon>
        <taxon>Bivalvia</taxon>
        <taxon>Autobranchia</taxon>
        <taxon>Pteriomorphia</taxon>
        <taxon>Mytilida</taxon>
        <taxon>Mytiloidea</taxon>
        <taxon>Mytilidae</taxon>
        <taxon>Mytilinae</taxon>
        <taxon>Mytilus</taxon>
    </lineage>
</organism>
<feature type="transmembrane region" description="Helical" evidence="5">
    <location>
        <begin position="223"/>
        <end position="243"/>
    </location>
</feature>
<keyword evidence="8" id="KW-1185">Reference proteome</keyword>
<dbReference type="PANTHER" id="PTHR13800">
    <property type="entry name" value="TRANSIENT RECEPTOR POTENTIAL CATION CHANNEL, SUBFAMILY M, MEMBER 6"/>
    <property type="match status" value="1"/>
</dbReference>
<gene>
    <name evidence="7" type="ORF">MCOR_32734</name>
</gene>
<keyword evidence="2 5" id="KW-0812">Transmembrane</keyword>
<dbReference type="Pfam" id="PF25508">
    <property type="entry name" value="TRPM2"/>
    <property type="match status" value="1"/>
</dbReference>
<evidence type="ECO:0000256" key="4">
    <source>
        <dbReference type="ARBA" id="ARBA00023136"/>
    </source>
</evidence>
<dbReference type="EMBL" id="CACVKT020005897">
    <property type="protein sequence ID" value="CAC5398357.1"/>
    <property type="molecule type" value="Genomic_DNA"/>
</dbReference>
<comment type="subcellular location">
    <subcellularLocation>
        <location evidence="1">Membrane</location>
        <topology evidence="1">Multi-pass membrane protein</topology>
    </subcellularLocation>
</comment>
<evidence type="ECO:0000259" key="6">
    <source>
        <dbReference type="Pfam" id="PF25508"/>
    </source>
</evidence>
<evidence type="ECO:0000256" key="5">
    <source>
        <dbReference type="SAM" id="Phobius"/>
    </source>
</evidence>
<name>A0A6J8CSQ8_MYTCO</name>
<dbReference type="PANTHER" id="PTHR13800:SF12">
    <property type="entry name" value="TRANSIENT RECEPTOR POTENTIAL CATION CHANNEL SUBFAMILY M MEMBER-LIKE 2"/>
    <property type="match status" value="1"/>
</dbReference>
<accession>A0A6J8CSQ8</accession>
<evidence type="ECO:0000256" key="1">
    <source>
        <dbReference type="ARBA" id="ARBA00004141"/>
    </source>
</evidence>
<keyword evidence="3 5" id="KW-1133">Transmembrane helix</keyword>
<sequence>MLSFLFQLEGTYHDLLAWAIFAQKEDLASIFWSKCENPLLTAIMASSILNTMAERVNTAKDLNLYNDLLKHSRLFEKRALYLMNSLYEENNKGCMSLVNTEDKVWGIRVAPVECAFDNGMIDVVGHPCVQRLLNRVWYKDSASIWRDWIKSLFCFRDHAAWTSPAMMFLIHYLLMLGILIAYSAFLLSDVKGIKTFGDIGVYELLLYLWITADAIEEIFLKELLQFSWIVFVFIVCAGVMYHSNMYPNHNDMWPKKGAEIEHWRIWKILSLPYWQLYGELSLDVLKGETNSNGTCTFNESEWEKNTDIERCVEYDWAIMVVAAMYMVISNLLLFNLIIALFSYRFEEVQNNSDRLWKYWRFEIIRDYSTRYPVPFNVFLHMFICICKSCSKYIVLRLIEDY</sequence>
<dbReference type="GO" id="GO:0099604">
    <property type="term" value="F:ligand-gated calcium channel activity"/>
    <property type="evidence" value="ECO:0007669"/>
    <property type="project" value="TreeGrafter"/>
</dbReference>
<dbReference type="InterPro" id="IPR050927">
    <property type="entry name" value="TRPM"/>
</dbReference>
<keyword evidence="4 5" id="KW-0472">Membrane</keyword>
<evidence type="ECO:0000256" key="2">
    <source>
        <dbReference type="ARBA" id="ARBA00022692"/>
    </source>
</evidence>
<reference evidence="7 8" key="1">
    <citation type="submission" date="2020-06" db="EMBL/GenBank/DDBJ databases">
        <authorList>
            <person name="Li R."/>
            <person name="Bekaert M."/>
        </authorList>
    </citation>
    <scope>NUCLEOTIDE SEQUENCE [LARGE SCALE GENOMIC DNA]</scope>
    <source>
        <strain evidence="8">wild</strain>
    </source>
</reference>